<dbReference type="Proteomes" id="UP000189935">
    <property type="component" value="Chromosome I"/>
</dbReference>
<dbReference type="EMBL" id="LT670844">
    <property type="protein sequence ID" value="SHK36166.1"/>
    <property type="molecule type" value="Genomic_DNA"/>
</dbReference>
<feature type="transmembrane region" description="Helical" evidence="1">
    <location>
        <begin position="397"/>
        <end position="415"/>
    </location>
</feature>
<feature type="transmembrane region" description="Helical" evidence="1">
    <location>
        <begin position="37"/>
        <end position="56"/>
    </location>
</feature>
<gene>
    <name evidence="2" type="ORF">SAMN05444159_3074</name>
</gene>
<dbReference type="AlphaFoldDB" id="A0A1M6RUM5"/>
<accession>A0A1M6RUM5</accession>
<feature type="transmembrane region" description="Helical" evidence="1">
    <location>
        <begin position="152"/>
        <end position="179"/>
    </location>
</feature>
<feature type="transmembrane region" description="Helical" evidence="1">
    <location>
        <begin position="480"/>
        <end position="501"/>
    </location>
</feature>
<feature type="transmembrane region" description="Helical" evidence="1">
    <location>
        <begin position="421"/>
        <end position="444"/>
    </location>
</feature>
<organism evidence="2 3">
    <name type="scientific">Bradyrhizobium lablabi</name>
    <dbReference type="NCBI Taxonomy" id="722472"/>
    <lineage>
        <taxon>Bacteria</taxon>
        <taxon>Pseudomonadati</taxon>
        <taxon>Pseudomonadota</taxon>
        <taxon>Alphaproteobacteria</taxon>
        <taxon>Hyphomicrobiales</taxon>
        <taxon>Nitrobacteraceae</taxon>
        <taxon>Bradyrhizobium</taxon>
    </lineage>
</organism>
<proteinExistence type="predicted"/>
<sequence>MSSATALTWFARHEIRLAWREWLAMMTGGRRGRKRRAVIGLIAFAAIMHLPAYAVVGRFADLKAPLDKSTLIVMSASIFLAWALMLSQAIESVTRVFYARADLDLIMSSPVRLNNVFSVRIAAIALTVIAMALLLSTPFVDVLVIGGGIRWFSAYGVVVAIGLSAAAVAIAVTILLFRLIGPSRTRLVAQILAAIIGAGFVIALQVAAILSYGTLSRFAVLTSDAAAAFAPDVDSMLWWPARAALGDGEALLLLLAGGLVLLGTVMAMFSARFADTAVRVSASTAPGHQASRAKAFRAGSRQQALRRKEFWLLRRDPWLASQTLMQLLYLVPPALLLWRNFSDSSAAIVLITPVIVMAAGQLAGGLAWLTISGEDAADLVATAPLPPSRVIRAKIEVVLMVIGAIFAPLVLPLAFLSPLQAAITALGVMLAAGSATAIQLWFRVQAKRSQFRRRQTSSRLATFSEAFSSIGWAATAALALAIPIAAVITGLMTLGIVAATWKISPRRE</sequence>
<keyword evidence="1" id="KW-0472">Membrane</keyword>
<feature type="transmembrane region" description="Helical" evidence="1">
    <location>
        <begin position="119"/>
        <end position="140"/>
    </location>
</feature>
<protein>
    <submittedName>
        <fullName evidence="2">ABC-2 type transport system permease protein</fullName>
    </submittedName>
</protein>
<feature type="transmembrane region" description="Helical" evidence="1">
    <location>
        <begin position="191"/>
        <end position="212"/>
    </location>
</feature>
<feature type="transmembrane region" description="Helical" evidence="1">
    <location>
        <begin position="76"/>
        <end position="98"/>
    </location>
</feature>
<reference evidence="2 3" key="1">
    <citation type="submission" date="2016-11" db="EMBL/GenBank/DDBJ databases">
        <authorList>
            <person name="Jaros S."/>
            <person name="Januszkiewicz K."/>
            <person name="Wedrychowicz H."/>
        </authorList>
    </citation>
    <scope>NUCLEOTIDE SEQUENCE [LARGE SCALE GENOMIC DNA]</scope>
    <source>
        <strain evidence="2 3">GAS499</strain>
    </source>
</reference>
<keyword evidence="1" id="KW-1133">Transmembrane helix</keyword>
<evidence type="ECO:0000256" key="1">
    <source>
        <dbReference type="SAM" id="Phobius"/>
    </source>
</evidence>
<dbReference type="OrthoDB" id="7339241at2"/>
<feature type="transmembrane region" description="Helical" evidence="1">
    <location>
        <begin position="344"/>
        <end position="369"/>
    </location>
</feature>
<feature type="transmembrane region" description="Helical" evidence="1">
    <location>
        <begin position="250"/>
        <end position="269"/>
    </location>
</feature>
<evidence type="ECO:0000313" key="3">
    <source>
        <dbReference type="Proteomes" id="UP000189935"/>
    </source>
</evidence>
<keyword evidence="1" id="KW-0812">Transmembrane</keyword>
<dbReference type="RefSeq" id="WP_079539086.1">
    <property type="nucleotide sequence ID" value="NZ_LT670844.1"/>
</dbReference>
<name>A0A1M6RUM5_9BRAD</name>
<feature type="transmembrane region" description="Helical" evidence="1">
    <location>
        <begin position="317"/>
        <end position="338"/>
    </location>
</feature>
<evidence type="ECO:0000313" key="2">
    <source>
        <dbReference type="EMBL" id="SHK36166.1"/>
    </source>
</evidence>